<evidence type="ECO:0000313" key="3">
    <source>
        <dbReference type="Proteomes" id="UP000019335"/>
    </source>
</evidence>
<name>W7THV8_9STRA</name>
<dbReference type="EMBL" id="AZIL01003019">
    <property type="protein sequence ID" value="EWM20509.1"/>
    <property type="molecule type" value="Genomic_DNA"/>
</dbReference>
<dbReference type="PANTHER" id="PTHR13076:SF9">
    <property type="entry name" value="COILED-COIL AND C2 DOMAIN-CONTAINING PROTEIN 1-LIKE"/>
    <property type="match status" value="1"/>
</dbReference>
<dbReference type="Proteomes" id="UP000019335">
    <property type="component" value="Unassembled WGS sequence"/>
</dbReference>
<protein>
    <submittedName>
        <fullName evidence="2">Uncharacterized protein</fullName>
    </submittedName>
</protein>
<gene>
    <name evidence="2" type="ORF">Naga_100235g13</name>
</gene>
<evidence type="ECO:0000256" key="1">
    <source>
        <dbReference type="SAM" id="MobiDB-lite"/>
    </source>
</evidence>
<proteinExistence type="predicted"/>
<dbReference type="AlphaFoldDB" id="W7THV8"/>
<dbReference type="InterPro" id="IPR039725">
    <property type="entry name" value="CC2D1A/B"/>
</dbReference>
<reference evidence="2 3" key="1">
    <citation type="journal article" date="2014" name="Mol. Plant">
        <title>Chromosome Scale Genome Assembly and Transcriptome Profiling of Nannochloropsis gaditana in Nitrogen Depletion.</title>
        <authorList>
            <person name="Corteggiani Carpinelli E."/>
            <person name="Telatin A."/>
            <person name="Vitulo N."/>
            <person name="Forcato C."/>
            <person name="D'Angelo M."/>
            <person name="Schiavon R."/>
            <person name="Vezzi A."/>
            <person name="Giacometti G.M."/>
            <person name="Morosinotto T."/>
            <person name="Valle G."/>
        </authorList>
    </citation>
    <scope>NUCLEOTIDE SEQUENCE [LARGE SCALE GENOMIC DNA]</scope>
    <source>
        <strain evidence="2 3">B-31</strain>
    </source>
</reference>
<dbReference type="PANTHER" id="PTHR13076">
    <property type="entry name" value="COILED-COIL AND C2 DOMAIN-CONTAINING PROTEIN 1-LIKE"/>
    <property type="match status" value="1"/>
</dbReference>
<dbReference type="GO" id="GO:0001227">
    <property type="term" value="F:DNA-binding transcription repressor activity, RNA polymerase II-specific"/>
    <property type="evidence" value="ECO:0007669"/>
    <property type="project" value="InterPro"/>
</dbReference>
<feature type="region of interest" description="Disordered" evidence="1">
    <location>
        <begin position="157"/>
        <end position="179"/>
    </location>
</feature>
<evidence type="ECO:0000313" key="2">
    <source>
        <dbReference type="EMBL" id="EWM20509.1"/>
    </source>
</evidence>
<dbReference type="OrthoDB" id="19996at2759"/>
<feature type="compositionally biased region" description="Basic and acidic residues" evidence="1">
    <location>
        <begin position="168"/>
        <end position="179"/>
    </location>
</feature>
<sequence length="312" mass="35250">MSQREAGLVGSEGEGEHVFVRYEAPFPKDAPHVGNTATVRTGLGHAADFNHRAKLPLPRLGSTEHACRRRSLNFLVRRRKKGLLKWWDEEETITHGQLSLAPLLSQCDLLEVSVPLAKEGRRRPMGGSLTVSLRLHHPLKEKEIAREEGRTLVVGPWSTGRLSPTAASKEESQGLPEKERKDALAARFAEELTELEREDPLNASLLVSNDVLEHELSLLAASNPEKLLESERVIREAELNMKLNLLVLRVQREEITIDQYVSTLVERVKRDKVCSHLHFWCFSLPRSSCPLPSYFSFCFLRRGRSQCLVKTA</sequence>
<keyword evidence="3" id="KW-1185">Reference proteome</keyword>
<comment type="caution">
    <text evidence="2">The sequence shown here is derived from an EMBL/GenBank/DDBJ whole genome shotgun (WGS) entry which is preliminary data.</text>
</comment>
<accession>W7THV8</accession>
<organism evidence="2 3">
    <name type="scientific">Nannochloropsis gaditana</name>
    <dbReference type="NCBI Taxonomy" id="72520"/>
    <lineage>
        <taxon>Eukaryota</taxon>
        <taxon>Sar</taxon>
        <taxon>Stramenopiles</taxon>
        <taxon>Ochrophyta</taxon>
        <taxon>Eustigmatophyceae</taxon>
        <taxon>Eustigmatales</taxon>
        <taxon>Monodopsidaceae</taxon>
        <taxon>Nannochloropsis</taxon>
    </lineage>
</organism>